<organism evidence="4 5">
    <name type="scientific">Streptomyces xanthii</name>
    <dbReference type="NCBI Taxonomy" id="2768069"/>
    <lineage>
        <taxon>Bacteria</taxon>
        <taxon>Bacillati</taxon>
        <taxon>Actinomycetota</taxon>
        <taxon>Actinomycetes</taxon>
        <taxon>Kitasatosporales</taxon>
        <taxon>Streptomycetaceae</taxon>
        <taxon>Streptomyces</taxon>
    </lineage>
</organism>
<keyword evidence="2" id="KW-0812">Transmembrane</keyword>
<evidence type="ECO:0000259" key="3">
    <source>
        <dbReference type="Pfam" id="PF13240"/>
    </source>
</evidence>
<gene>
    <name evidence="4" type="ORF">IAG42_14785</name>
</gene>
<dbReference type="PRINTS" id="PR01217">
    <property type="entry name" value="PRICHEXTENSN"/>
</dbReference>
<name>A0A7H1B7Q1_9ACTN</name>
<dbReference type="Proteomes" id="UP000516428">
    <property type="component" value="Chromosome"/>
</dbReference>
<reference evidence="4 5" key="1">
    <citation type="submission" date="2020-09" db="EMBL/GenBank/DDBJ databases">
        <title>A novel species.</title>
        <authorList>
            <person name="Gao J."/>
        </authorList>
    </citation>
    <scope>NUCLEOTIDE SEQUENCE [LARGE SCALE GENOMIC DNA]</scope>
    <source>
        <strain evidence="4 5">CRXT-Y-14</strain>
    </source>
</reference>
<keyword evidence="2" id="KW-1133">Transmembrane helix</keyword>
<keyword evidence="5" id="KW-1185">Reference proteome</keyword>
<feature type="transmembrane region" description="Helical" evidence="2">
    <location>
        <begin position="86"/>
        <end position="109"/>
    </location>
</feature>
<evidence type="ECO:0000256" key="1">
    <source>
        <dbReference type="SAM" id="MobiDB-lite"/>
    </source>
</evidence>
<feature type="transmembrane region" description="Helical" evidence="2">
    <location>
        <begin position="410"/>
        <end position="428"/>
    </location>
</feature>
<dbReference type="KEGG" id="sxn:IAG42_14785"/>
<feature type="transmembrane region" description="Helical" evidence="2">
    <location>
        <begin position="311"/>
        <end position="332"/>
    </location>
</feature>
<feature type="transmembrane region" description="Helical" evidence="2">
    <location>
        <begin position="644"/>
        <end position="668"/>
    </location>
</feature>
<feature type="domain" description="Zinc-ribbon" evidence="3">
    <location>
        <begin position="4"/>
        <end position="24"/>
    </location>
</feature>
<evidence type="ECO:0000256" key="2">
    <source>
        <dbReference type="SAM" id="Phobius"/>
    </source>
</evidence>
<dbReference type="PANTHER" id="PTHR24216:SF65">
    <property type="entry name" value="PAXILLIN-LIKE PROTEIN 1"/>
    <property type="match status" value="1"/>
</dbReference>
<feature type="compositionally biased region" description="Pro residues" evidence="1">
    <location>
        <begin position="35"/>
        <end position="45"/>
    </location>
</feature>
<evidence type="ECO:0000313" key="5">
    <source>
        <dbReference type="Proteomes" id="UP000516428"/>
    </source>
</evidence>
<dbReference type="AlphaFoldDB" id="A0A7H1B7Q1"/>
<feature type="transmembrane region" description="Helical" evidence="2">
    <location>
        <begin position="174"/>
        <end position="195"/>
    </location>
</feature>
<feature type="transmembrane region" description="Helical" evidence="2">
    <location>
        <begin position="251"/>
        <end position="271"/>
    </location>
</feature>
<feature type="compositionally biased region" description="Pro residues" evidence="1">
    <location>
        <begin position="603"/>
        <end position="615"/>
    </location>
</feature>
<feature type="compositionally biased region" description="Low complexity" evidence="1">
    <location>
        <begin position="572"/>
        <end position="602"/>
    </location>
</feature>
<feature type="region of interest" description="Disordered" evidence="1">
    <location>
        <begin position="519"/>
        <end position="639"/>
    </location>
</feature>
<feature type="compositionally biased region" description="Low complexity" evidence="1">
    <location>
        <begin position="551"/>
        <end position="560"/>
    </location>
</feature>
<dbReference type="InterPro" id="IPR026870">
    <property type="entry name" value="Zinc_ribbon_dom"/>
</dbReference>
<sequence>MASHCPHCGAEAPEEARFCMRCGRERSAGGGPESSAPPPPPPAAPAAPAAPVTPPPNVPPPAYAPAAPAQPSAFGAFMGRALRGDWAGAVQAALWPVGLVLFAAVALGIPSYGQDPGDVVVGFGDRMRLALAVLLQGVGGGLELSAGGSGGGVPAYDGSDYGSGDYGPSGSGSAAISVVPLLVTVLWIVALVIGTRMLRSRLYARVVPGAPDGATSGLEAAVRVAIATTLGTLVLALFAQPDIAEVSVSSAPFLTVVWTLLLSLVVAGGVLHADDLKMGVPPARAEPRAWGRVAAARPGVRMTVGAVGTAVRAMGLVLVVALLLGWIGLAIFGEGGGSPSDLGDEEFGGSDAAGVGTFLMLLPNFALAVLGLCWGGSLEVEARGTSGFGGGYEKESFGLSRLGDELGSGSVVYALGVGLVCALIVGVVAARRSADRREQLLSAGVFFGLLLLLAGIGGLGAEFRGDIELLGTGAGQFDLGLDVPEVLLFGLLWVGGAALVGPHVARALGLTPSPTPPAPGPYWPPMPPAQGPGPMPPAPAASPMPAPPAIPEQAPQSPQAPQDPPAQPPVPLQKSPEDAPAPQQPDQPGQAEQVQAPQQTPHTPFPAPAPAPQAPYDPHTIGLVSTPPHDGTQPRPPRNNRRRAWIWVATLAGALVIGGGSAAGVVLLHDDGGGAKKGDGKGASAQGAPSAQQSQESQESPDAQQSADASAVTPSDTAAATATATGEPTDLPTAPAGYHQVYDELGFSFAVPEVWDRQGVKNGSQVTYAGSTGMSGYLVGVIPDAGYTSYDNMLLMEKRLEADKNKKNYQRLELERNTFQGRAGARWEYTYEDASGTTVHGIDQAYVAAGGTEYAILLTAPEPEWTSAQEMYRIALDSWRLTDTD</sequence>
<feature type="region of interest" description="Disordered" evidence="1">
    <location>
        <begin position="676"/>
        <end position="736"/>
    </location>
</feature>
<protein>
    <submittedName>
        <fullName evidence="4">Zinc-ribbon domain-containing protein</fullName>
    </submittedName>
</protein>
<feature type="compositionally biased region" description="Low complexity" evidence="1">
    <location>
        <begin position="682"/>
        <end position="725"/>
    </location>
</feature>
<dbReference type="EMBL" id="CP061281">
    <property type="protein sequence ID" value="QNS04756.1"/>
    <property type="molecule type" value="Genomic_DNA"/>
</dbReference>
<feature type="transmembrane region" description="Helical" evidence="2">
    <location>
        <begin position="220"/>
        <end position="239"/>
    </location>
</feature>
<feature type="region of interest" description="Disordered" evidence="1">
    <location>
        <begin position="24"/>
        <end position="56"/>
    </location>
</feature>
<feature type="compositionally biased region" description="Pro residues" evidence="1">
    <location>
        <begin position="561"/>
        <end position="571"/>
    </location>
</feature>
<dbReference type="Pfam" id="PF13240">
    <property type="entry name" value="Zn_Ribbon_1"/>
    <property type="match status" value="1"/>
</dbReference>
<accession>A0A7H1B7Q1</accession>
<proteinExistence type="predicted"/>
<evidence type="ECO:0000313" key="4">
    <source>
        <dbReference type="EMBL" id="QNS04756.1"/>
    </source>
</evidence>
<feature type="compositionally biased region" description="Pro residues" evidence="1">
    <location>
        <begin position="519"/>
        <end position="550"/>
    </location>
</feature>
<feature type="transmembrane region" description="Helical" evidence="2">
    <location>
        <begin position="486"/>
        <end position="505"/>
    </location>
</feature>
<feature type="transmembrane region" description="Helical" evidence="2">
    <location>
        <begin position="440"/>
        <end position="461"/>
    </location>
</feature>
<keyword evidence="2" id="KW-0472">Membrane</keyword>
<dbReference type="PANTHER" id="PTHR24216">
    <property type="entry name" value="PAXILLIN-RELATED"/>
    <property type="match status" value="1"/>
</dbReference>